<dbReference type="KEGG" id="tsv:DSM104635_03256"/>
<keyword evidence="1" id="KW-1133">Transmembrane helix</keyword>
<evidence type="ECO:0000313" key="2">
    <source>
        <dbReference type="EMBL" id="QGZ96397.1"/>
    </source>
</evidence>
<keyword evidence="1" id="KW-0812">Transmembrane</keyword>
<protein>
    <submittedName>
        <fullName evidence="2">Uncharacterized protein</fullName>
    </submittedName>
</protein>
<accession>A0A6I6MUG2</accession>
<gene>
    <name evidence="2" type="ORF">DSM104635_03256</name>
</gene>
<keyword evidence="3" id="KW-1185">Reference proteome</keyword>
<feature type="transmembrane region" description="Helical" evidence="1">
    <location>
        <begin position="6"/>
        <end position="29"/>
    </location>
</feature>
<organism evidence="2 3">
    <name type="scientific">Terricaulis silvestris</name>
    <dbReference type="NCBI Taxonomy" id="2686094"/>
    <lineage>
        <taxon>Bacteria</taxon>
        <taxon>Pseudomonadati</taxon>
        <taxon>Pseudomonadota</taxon>
        <taxon>Alphaproteobacteria</taxon>
        <taxon>Caulobacterales</taxon>
        <taxon>Caulobacteraceae</taxon>
        <taxon>Terricaulis</taxon>
    </lineage>
</organism>
<sequence length="44" mass="4865">MLELAAMLVVSAVALTFLIDATSGTMKIVRSARRRDKIRVADHH</sequence>
<dbReference type="RefSeq" id="WP_267129042.1">
    <property type="nucleotide sequence ID" value="NZ_CP047045.1"/>
</dbReference>
<reference evidence="3" key="1">
    <citation type="submission" date="2019-12" db="EMBL/GenBank/DDBJ databases">
        <title>Complete genome of Terracaulis silvestris 0127_4.</title>
        <authorList>
            <person name="Vieira S."/>
            <person name="Riedel T."/>
            <person name="Sproer C."/>
            <person name="Pascual J."/>
            <person name="Boedeker C."/>
            <person name="Overmann J."/>
        </authorList>
    </citation>
    <scope>NUCLEOTIDE SEQUENCE [LARGE SCALE GENOMIC DNA]</scope>
    <source>
        <strain evidence="3">0127_4</strain>
    </source>
</reference>
<proteinExistence type="predicted"/>
<dbReference type="AlphaFoldDB" id="A0A6I6MUG2"/>
<dbReference type="Proteomes" id="UP000431269">
    <property type="component" value="Chromosome"/>
</dbReference>
<evidence type="ECO:0000256" key="1">
    <source>
        <dbReference type="SAM" id="Phobius"/>
    </source>
</evidence>
<name>A0A6I6MUG2_9CAUL</name>
<dbReference type="EMBL" id="CP047045">
    <property type="protein sequence ID" value="QGZ96397.1"/>
    <property type="molecule type" value="Genomic_DNA"/>
</dbReference>
<evidence type="ECO:0000313" key="3">
    <source>
        <dbReference type="Proteomes" id="UP000431269"/>
    </source>
</evidence>
<keyword evidence="1" id="KW-0472">Membrane</keyword>